<name>A0ABP6YFZ9_9ACTN</name>
<dbReference type="RefSeq" id="WP_204912954.1">
    <property type="nucleotide sequence ID" value="NZ_BAAAYR010000007.1"/>
</dbReference>
<feature type="chain" id="PRO_5046068257" evidence="1">
    <location>
        <begin position="47"/>
        <end position="328"/>
    </location>
</feature>
<dbReference type="InterPro" id="IPR006311">
    <property type="entry name" value="TAT_signal"/>
</dbReference>
<sequence length="328" mass="33942">MIPQPLPSPASASAAPPHRRRARLVGAALAALLPASAVLAPQPAAAAPWRPFASSSPYNVPIGARPEVDPGSAAMVARAAREDQAYAGLYEFGIPIYTADASTPRVDVTCTMEGAWGDCPLSGQKMPVPAGAVPQLGSDGAMVVIDSTDHTIGEYWQAERTGSGWRASFGAVNSLKGSGWGGSSTGSGASRLGGVVRVSEIAAGDIDHALVVQSDNVCARVYRAPAIKTDGTSYRTDCLTEGARLQLDPSIDLDGVVGLTRGERTVAEALQTYGAYVIDQGGAPLSVSFQRAADATATSPGAVYTSAGFAWDYYGMPHVPWDRLRVLA</sequence>
<evidence type="ECO:0000313" key="2">
    <source>
        <dbReference type="EMBL" id="GAA3580062.1"/>
    </source>
</evidence>
<organism evidence="2 3">
    <name type="scientific">Microlunatus spumicola</name>
    <dbReference type="NCBI Taxonomy" id="81499"/>
    <lineage>
        <taxon>Bacteria</taxon>
        <taxon>Bacillati</taxon>
        <taxon>Actinomycetota</taxon>
        <taxon>Actinomycetes</taxon>
        <taxon>Propionibacteriales</taxon>
        <taxon>Propionibacteriaceae</taxon>
        <taxon>Microlunatus</taxon>
    </lineage>
</organism>
<dbReference type="PROSITE" id="PS51318">
    <property type="entry name" value="TAT"/>
    <property type="match status" value="1"/>
</dbReference>
<evidence type="ECO:0000313" key="3">
    <source>
        <dbReference type="Proteomes" id="UP001500767"/>
    </source>
</evidence>
<proteinExistence type="predicted"/>
<keyword evidence="1" id="KW-0732">Signal</keyword>
<dbReference type="Proteomes" id="UP001500767">
    <property type="component" value="Unassembled WGS sequence"/>
</dbReference>
<accession>A0ABP6YFZ9</accession>
<comment type="caution">
    <text evidence="2">The sequence shown here is derived from an EMBL/GenBank/DDBJ whole genome shotgun (WGS) entry which is preliminary data.</text>
</comment>
<evidence type="ECO:0000256" key="1">
    <source>
        <dbReference type="SAM" id="SignalP"/>
    </source>
</evidence>
<gene>
    <name evidence="2" type="ORF">GCM10022197_42200</name>
</gene>
<keyword evidence="3" id="KW-1185">Reference proteome</keyword>
<feature type="signal peptide" evidence="1">
    <location>
        <begin position="1"/>
        <end position="46"/>
    </location>
</feature>
<reference evidence="3" key="1">
    <citation type="journal article" date="2019" name="Int. J. Syst. Evol. Microbiol.">
        <title>The Global Catalogue of Microorganisms (GCM) 10K type strain sequencing project: providing services to taxonomists for standard genome sequencing and annotation.</title>
        <authorList>
            <consortium name="The Broad Institute Genomics Platform"/>
            <consortium name="The Broad Institute Genome Sequencing Center for Infectious Disease"/>
            <person name="Wu L."/>
            <person name="Ma J."/>
        </authorList>
    </citation>
    <scope>NUCLEOTIDE SEQUENCE [LARGE SCALE GENOMIC DNA]</scope>
    <source>
        <strain evidence="3">JCM 16540</strain>
    </source>
</reference>
<dbReference type="EMBL" id="BAAAYR010000007">
    <property type="protein sequence ID" value="GAA3580062.1"/>
    <property type="molecule type" value="Genomic_DNA"/>
</dbReference>
<protein>
    <submittedName>
        <fullName evidence="2">Uncharacterized protein</fullName>
    </submittedName>
</protein>